<dbReference type="SUPFAM" id="SSF51445">
    <property type="entry name" value="(Trans)glycosidases"/>
    <property type="match status" value="1"/>
</dbReference>
<proteinExistence type="predicted"/>
<sequence length="908" mass="100999">MLFFASHSAGALRNIGFYYGSEAPVNALMAYDWLVLQPPQVSASRLATLHDAGVETLAYVSIGEIARSHRYFRDAPSAGLMAENPAWESRVLDLRREDIRRFLLDRLIEPAFGAGFQGVFLDTLDSYQLTEAGRTDPDAFLAAQAQLIQTIRERHPNARIVINRGFELPESTLSVVDALAFESYRAGFDPARKRYRQVPETDRQWLDQQLEHWRQQHSDKPLIAIDYVERADTAEAVARQLRADGFIPYVSNPELTRLGPTQPARVKREILVFHDAPGLMSQSSAHRYAAVPLEELGYVPVYRHVDDPLPDEPVNDRYAGLLVWWEVGARASKLCRWLAQQQDKGVAVVVMGLLPSDRACQTLTRAPALAVPTPPLSTSEMRPSVTQFEGRRLPITSEAALPQPEQGNFWLTVTDNGGNRFHPVYTHAAGGVALAPYLFEPGPDDQQYWLFNPMAFLDEALAHQEFPAIDVTTESGRRIVTSHIDGDGFVSRAEMAGAPLAAKVVMDEILKPYPLPHTVSVIEAETSPEGIYPKTSAEAENLARQIFRLDNVEGASHTFSHPFFWQIIGEDSSKKLPVFAEYGYALSVPDYTPVLDREIAGSVRYIDRKLMPPGKSVEVFLWSGDALPTEAALRKVREAGLANVNGGDTHPLPFDSELAGVWPIARPVGDELQIYAPVMNENVYTNLWQGPYYGFRAVVDTFKLLEERGRLKPISIYYHFYSGSKPAALNALRTVYDYAVSQPTTPLYLSEYAQRGRTAYRSALLQDGTGRYSWRGVGQPHTVRVDPQSQYPDLENSQGVAGYIDAAGKRFVHLAGDQPALALTGTAPQGPYLREANAVITRWTRRLENGRWRIELGFAGHQPVAFALVGTTNCRSLAGPKPRFKVETGSVKVELAAQRVDSMVLECR</sequence>
<dbReference type="Proteomes" id="UP000013165">
    <property type="component" value="Unassembled WGS sequence"/>
</dbReference>
<dbReference type="Pfam" id="PF03537">
    <property type="entry name" value="Glyco_hydro_114"/>
    <property type="match status" value="1"/>
</dbReference>
<accession>N6WVJ9</accession>
<dbReference type="PRINTS" id="PR01545">
    <property type="entry name" value="THEMAYE10DUF"/>
</dbReference>
<feature type="domain" description="Glycoside-hydrolase family GH114 TIM-barrel" evidence="1">
    <location>
        <begin position="23"/>
        <end position="256"/>
    </location>
</feature>
<gene>
    <name evidence="2" type="ORF">J057_09646</name>
</gene>
<dbReference type="PIRSF" id="PIRSF029570">
    <property type="entry name" value="UCP029570"/>
    <property type="match status" value="1"/>
</dbReference>
<dbReference type="PATRIC" id="fig|626887.3.peg.1936"/>
<dbReference type="InterPro" id="IPR017853">
    <property type="entry name" value="GH"/>
</dbReference>
<dbReference type="EMBL" id="APLQ01000011">
    <property type="protein sequence ID" value="ENO15606.2"/>
    <property type="molecule type" value="Genomic_DNA"/>
</dbReference>
<organism evidence="2 3">
    <name type="scientific">Marinobacter nanhaiticus D15-8W</name>
    <dbReference type="NCBI Taxonomy" id="626887"/>
    <lineage>
        <taxon>Bacteria</taxon>
        <taxon>Pseudomonadati</taxon>
        <taxon>Pseudomonadota</taxon>
        <taxon>Gammaproteobacteria</taxon>
        <taxon>Pseudomonadales</taxon>
        <taxon>Marinobacteraceae</taxon>
        <taxon>Marinobacter</taxon>
    </lineage>
</organism>
<reference evidence="2 3" key="1">
    <citation type="journal article" date="2013" name="Genome Announc.">
        <title>Genome Sequence of the Polycyclic Aromatic Hydrocarbon-Degrading Bacterium Strain Marinobacter nanhaiticus D15-8WT.</title>
        <authorList>
            <person name="Cui Z."/>
            <person name="Gao W."/>
            <person name="Li Q."/>
            <person name="Xu G."/>
            <person name="Zheng L."/>
        </authorList>
    </citation>
    <scope>NUCLEOTIDE SEQUENCE [LARGE SCALE GENOMIC DNA]</scope>
    <source>
        <strain evidence="2 3">D15-8W</strain>
    </source>
</reference>
<dbReference type="InterPro" id="IPR013785">
    <property type="entry name" value="Aldolase_TIM"/>
</dbReference>
<dbReference type="AlphaFoldDB" id="N6WVJ9"/>
<dbReference type="CDD" id="cd10922">
    <property type="entry name" value="CE4_PelA_like_C"/>
    <property type="match status" value="1"/>
</dbReference>
<dbReference type="InterPro" id="IPR004352">
    <property type="entry name" value="GH114_TIM-barrel"/>
</dbReference>
<keyword evidence="3" id="KW-1185">Reference proteome</keyword>
<evidence type="ECO:0000313" key="3">
    <source>
        <dbReference type="Proteomes" id="UP000013165"/>
    </source>
</evidence>
<comment type="caution">
    <text evidence="2">The sequence shown here is derived from an EMBL/GenBank/DDBJ whole genome shotgun (WGS) entry which is preliminary data.</text>
</comment>
<evidence type="ECO:0000259" key="1">
    <source>
        <dbReference type="Pfam" id="PF03537"/>
    </source>
</evidence>
<dbReference type="PANTHER" id="PTHR35882:SF2">
    <property type="entry name" value="PELA"/>
    <property type="match status" value="1"/>
</dbReference>
<dbReference type="OrthoDB" id="7292394at2"/>
<dbReference type="InterPro" id="IPR016062">
    <property type="entry name" value="TM1410-rel"/>
</dbReference>
<dbReference type="STRING" id="626887.J057_09646"/>
<dbReference type="eggNOG" id="COG3868">
    <property type="taxonomic scope" value="Bacteria"/>
</dbReference>
<name>N6WVJ9_9GAMM</name>
<dbReference type="HOGENOM" id="CLU_014516_0_0_6"/>
<dbReference type="PANTHER" id="PTHR35882">
    <property type="entry name" value="PELA"/>
    <property type="match status" value="1"/>
</dbReference>
<evidence type="ECO:0000313" key="2">
    <source>
        <dbReference type="EMBL" id="ENO15606.2"/>
    </source>
</evidence>
<dbReference type="InterPro" id="IPR016925">
    <property type="entry name" value="UCP029570"/>
</dbReference>
<protein>
    <submittedName>
        <fullName evidence="2">Polysaccharide biosynthesis protein</fullName>
    </submittedName>
</protein>
<dbReference type="Gene3D" id="3.20.20.70">
    <property type="entry name" value="Aldolase class I"/>
    <property type="match status" value="1"/>
</dbReference>